<keyword evidence="1" id="KW-0560">Oxidoreductase</keyword>
<keyword evidence="2 5" id="KW-0503">Monooxygenase</keyword>
<comment type="caution">
    <text evidence="5">The sequence shown here is derived from an EMBL/GenBank/DDBJ whole genome shotgun (WGS) entry which is preliminary data.</text>
</comment>
<dbReference type="RefSeq" id="WP_113615663.1">
    <property type="nucleotide sequence ID" value="NZ_QFFJ01000001.1"/>
</dbReference>
<dbReference type="Gene3D" id="3.50.50.60">
    <property type="entry name" value="FAD/NAD(P)-binding domain"/>
    <property type="match status" value="1"/>
</dbReference>
<dbReference type="EMBL" id="QFFJ01000001">
    <property type="protein sequence ID" value="RBL93067.1"/>
    <property type="molecule type" value="Genomic_DNA"/>
</dbReference>
<accession>A0A365Y3A9</accession>
<evidence type="ECO:0000256" key="3">
    <source>
        <dbReference type="SAM" id="Phobius"/>
    </source>
</evidence>
<keyword evidence="3" id="KW-0472">Membrane</keyword>
<dbReference type="PANTHER" id="PTHR13789:SF309">
    <property type="entry name" value="PUTATIVE (AFU_ORTHOLOGUE AFUA_6G14510)-RELATED"/>
    <property type="match status" value="1"/>
</dbReference>
<dbReference type="PANTHER" id="PTHR13789">
    <property type="entry name" value="MONOOXYGENASE"/>
    <property type="match status" value="1"/>
</dbReference>
<keyword evidence="3" id="KW-1133">Transmembrane helix</keyword>
<name>A0A365Y3A9_9BACT</name>
<sequence>MTQLPTNFHILIAGGGISGLALALFLKKAGISCSVYEAYTYRASAGGGFNIAPNGMNVLNTLGLAQKIIDAGAIAEEFCMRNGKGKVIGHIQNGSPEKYGQPGVSLSRAALYDILLEEIHAQGLKIQYEKRLCDIRQDEQGVTAVFADGSQAVGDILIGADGVHSATRQLLFPEGPTPAFTGMKNYGGFTPLSAVPQLTTREINSLNFTFGNNGFFGYCAAGNDMAMWWSNLPSDEPFTKAELESTTLEDVKATMLERYHDYHAPVAALITNTEKVLKVNVSDIASLPTWHKDRVLLIGDAAHAVSPNAGQGASMALEDAMYLAMLLRDAGVGSYAAAFRKFENDRKPRVEKIVAEGRRRGATKTILKPWQAKIREWLMALLIPLFAAKNADWLYKYRLDWKMKY</sequence>
<reference evidence="5 6" key="1">
    <citation type="submission" date="2018-05" db="EMBL/GenBank/DDBJ databases">
        <title>Chitinophaga sp. K3CV102501T nov., isolated from isolated from a monsoon evergreen broad-leaved forest soil.</title>
        <authorList>
            <person name="Lv Y."/>
        </authorList>
    </citation>
    <scope>NUCLEOTIDE SEQUENCE [LARGE SCALE GENOMIC DNA]</scope>
    <source>
        <strain evidence="5 6">GDMCC 1.1325</strain>
    </source>
</reference>
<dbReference type="SUPFAM" id="SSF51905">
    <property type="entry name" value="FAD/NAD(P)-binding domain"/>
    <property type="match status" value="1"/>
</dbReference>
<dbReference type="InterPro" id="IPR002938">
    <property type="entry name" value="FAD-bd"/>
</dbReference>
<evidence type="ECO:0000256" key="2">
    <source>
        <dbReference type="ARBA" id="ARBA00023033"/>
    </source>
</evidence>
<dbReference type="InterPro" id="IPR036188">
    <property type="entry name" value="FAD/NAD-bd_sf"/>
</dbReference>
<dbReference type="Pfam" id="PF01494">
    <property type="entry name" value="FAD_binding_3"/>
    <property type="match status" value="1"/>
</dbReference>
<keyword evidence="3" id="KW-0812">Transmembrane</keyword>
<dbReference type="GO" id="GO:0071949">
    <property type="term" value="F:FAD binding"/>
    <property type="evidence" value="ECO:0007669"/>
    <property type="project" value="InterPro"/>
</dbReference>
<dbReference type="GO" id="GO:0004497">
    <property type="term" value="F:monooxygenase activity"/>
    <property type="evidence" value="ECO:0007669"/>
    <property type="project" value="UniProtKB-KW"/>
</dbReference>
<dbReference type="Proteomes" id="UP000253410">
    <property type="component" value="Unassembled WGS sequence"/>
</dbReference>
<evidence type="ECO:0000313" key="5">
    <source>
        <dbReference type="EMBL" id="RBL93067.1"/>
    </source>
</evidence>
<organism evidence="5 6">
    <name type="scientific">Chitinophaga flava</name>
    <dbReference type="NCBI Taxonomy" id="2259036"/>
    <lineage>
        <taxon>Bacteria</taxon>
        <taxon>Pseudomonadati</taxon>
        <taxon>Bacteroidota</taxon>
        <taxon>Chitinophagia</taxon>
        <taxon>Chitinophagales</taxon>
        <taxon>Chitinophagaceae</taxon>
        <taxon>Chitinophaga</taxon>
    </lineage>
</organism>
<dbReference type="OrthoDB" id="9766816at2"/>
<dbReference type="AlphaFoldDB" id="A0A365Y3A9"/>
<keyword evidence="6" id="KW-1185">Reference proteome</keyword>
<dbReference type="InterPro" id="IPR050493">
    <property type="entry name" value="FAD-dep_Monooxygenase_BioMet"/>
</dbReference>
<gene>
    <name evidence="5" type="ORF">DF182_10990</name>
</gene>
<dbReference type="PRINTS" id="PR00420">
    <property type="entry name" value="RNGMNOXGNASE"/>
</dbReference>
<evidence type="ECO:0000313" key="6">
    <source>
        <dbReference type="Proteomes" id="UP000253410"/>
    </source>
</evidence>
<protein>
    <submittedName>
        <fullName evidence="5">Monooxygenase</fullName>
    </submittedName>
</protein>
<feature type="domain" description="FAD-binding" evidence="4">
    <location>
        <begin position="9"/>
        <end position="355"/>
    </location>
</feature>
<feature type="transmembrane region" description="Helical" evidence="3">
    <location>
        <begin position="6"/>
        <end position="26"/>
    </location>
</feature>
<proteinExistence type="predicted"/>
<evidence type="ECO:0000259" key="4">
    <source>
        <dbReference type="Pfam" id="PF01494"/>
    </source>
</evidence>
<evidence type="ECO:0000256" key="1">
    <source>
        <dbReference type="ARBA" id="ARBA00023002"/>
    </source>
</evidence>